<protein>
    <recommendedName>
        <fullName evidence="4">Integrase zinc-binding domain-containing protein</fullName>
    </recommendedName>
</protein>
<dbReference type="PANTHER" id="PTHR37984:SF5">
    <property type="entry name" value="PROTEIN NYNRIN-LIKE"/>
    <property type="match status" value="1"/>
</dbReference>
<evidence type="ECO:0008006" key="4">
    <source>
        <dbReference type="Google" id="ProtNLM"/>
    </source>
</evidence>
<name>A0A085N1H9_9BILA</name>
<dbReference type="PANTHER" id="PTHR37984">
    <property type="entry name" value="PROTEIN CBG26694"/>
    <property type="match status" value="1"/>
</dbReference>
<keyword evidence="3" id="KW-1185">Reference proteome</keyword>
<dbReference type="Proteomes" id="UP000030758">
    <property type="component" value="Unassembled WGS sequence"/>
</dbReference>
<evidence type="ECO:0000313" key="3">
    <source>
        <dbReference type="Proteomes" id="UP000030764"/>
    </source>
</evidence>
<dbReference type="AlphaFoldDB" id="A0A085N1H9"/>
<evidence type="ECO:0000313" key="2">
    <source>
        <dbReference type="EMBL" id="KFD63325.1"/>
    </source>
</evidence>
<accession>A0A085N1H9</accession>
<proteinExistence type="predicted"/>
<dbReference type="Proteomes" id="UP000030764">
    <property type="component" value="Unassembled WGS sequence"/>
</dbReference>
<evidence type="ECO:0000313" key="1">
    <source>
        <dbReference type="EMBL" id="KFD51925.1"/>
    </source>
</evidence>
<sequence length="127" mass="14488">MPPEVFMLEVEPHGRVSPKDLTLATARDLILAKVRTWLMPGWRHKCPSTEFAPFISKRHALSLQRDCILFGSRVVIPSHLRREMLRMLRCSHQGVVATKVIARSCIRPRPFQASAIENMISHCSTCQ</sequence>
<dbReference type="InterPro" id="IPR050951">
    <property type="entry name" value="Retrovirus_Pol_polyprotein"/>
</dbReference>
<reference evidence="2 3" key="1">
    <citation type="journal article" date="2014" name="Nat. Genet.">
        <title>Genome and transcriptome of the porcine whipworm Trichuris suis.</title>
        <authorList>
            <person name="Jex A.R."/>
            <person name="Nejsum P."/>
            <person name="Schwarz E.M."/>
            <person name="Hu L."/>
            <person name="Young N.D."/>
            <person name="Hall R.S."/>
            <person name="Korhonen P.K."/>
            <person name="Liao S."/>
            <person name="Thamsborg S."/>
            <person name="Xia J."/>
            <person name="Xu P."/>
            <person name="Wang S."/>
            <person name="Scheerlinck J.P."/>
            <person name="Hofmann A."/>
            <person name="Sternberg P.W."/>
            <person name="Wang J."/>
            <person name="Gasser R.B."/>
        </authorList>
    </citation>
    <scope>NUCLEOTIDE SEQUENCE [LARGE SCALE GENOMIC DNA]</scope>
    <source>
        <strain evidence="2">DCEP-RM93F</strain>
        <strain evidence="1">DCEP-RM93M</strain>
    </source>
</reference>
<gene>
    <name evidence="1" type="ORF">M513_07254</name>
    <name evidence="2" type="ORF">M514_07254</name>
</gene>
<organism evidence="2">
    <name type="scientific">Trichuris suis</name>
    <name type="common">pig whipworm</name>
    <dbReference type="NCBI Taxonomy" id="68888"/>
    <lineage>
        <taxon>Eukaryota</taxon>
        <taxon>Metazoa</taxon>
        <taxon>Ecdysozoa</taxon>
        <taxon>Nematoda</taxon>
        <taxon>Enoplea</taxon>
        <taxon>Dorylaimia</taxon>
        <taxon>Trichinellida</taxon>
        <taxon>Trichuridae</taxon>
        <taxon>Trichuris</taxon>
    </lineage>
</organism>
<dbReference type="EMBL" id="KL367576">
    <property type="protein sequence ID" value="KFD63325.1"/>
    <property type="molecule type" value="Genomic_DNA"/>
</dbReference>
<dbReference type="EMBL" id="KL363234">
    <property type="protein sequence ID" value="KFD51925.1"/>
    <property type="molecule type" value="Genomic_DNA"/>
</dbReference>